<dbReference type="InterPro" id="IPR052163">
    <property type="entry name" value="DGC-Regulatory_Protein"/>
</dbReference>
<dbReference type="InterPro" id="IPR043128">
    <property type="entry name" value="Rev_trsase/Diguanyl_cyclase"/>
</dbReference>
<dbReference type="Proteomes" id="UP000033070">
    <property type="component" value="Chromosome"/>
</dbReference>
<feature type="transmembrane region" description="Helical" evidence="2">
    <location>
        <begin position="225"/>
        <end position="243"/>
    </location>
</feature>
<dbReference type="Gene3D" id="3.30.70.270">
    <property type="match status" value="1"/>
</dbReference>
<sequence length="580" mass="65464">MLTFVLGVFLCTSIVAYFVIRDTVRETIENQAVAFAEIATVQATTARSVYAKEVAEKLRQDGFGPSVDYAHMKGYVPIPAQFLKMLGQASNTNTSHLFQYKPVSKWNLDAGQGLGDDFLRWAWPQIEQQDKANPDGPIAWKPIWRFEQQQGQRVLRYLSADAATQPSCIACHNAYESKPEIVERRKSQHIQAGKQWHQYQLLGAISITIPLSKVETLAVARVQRTSILIFGILFASLILAIWFSRRLVKQEVSLQEVERELLRSEKEMQDAKELLLAKQDVERAFSELSAYLQAIDQHAIVSVATPDGRIIQVNQKFCEVSGYSEQELIGQDHNIVNSGTHPSSFFSEMWQTIARGDIWSGEICNRTKSGALYWVDSSIVPLKDQDGKIVRYISIRLDITGRKKTELHMAHLANHDALTGLPNRYLLQDRFKAILARCRRSNMQTAVIFVDLDKFKPINDTLGHKVGDLLLIEVSQRLRSGIREVDTVSRHGGDEFIILLADIANIEDAAMLAQKLLHSLIEPYQIMGHELSISASMGISIFPQDGDDMEGLLKHSDLAMYYAKRNGGNNCQFYTPDMHK</sequence>
<keyword evidence="1" id="KW-0175">Coiled coil</keyword>
<dbReference type="CDD" id="cd00130">
    <property type="entry name" value="PAS"/>
    <property type="match status" value="1"/>
</dbReference>
<gene>
    <name evidence="6" type="ORF">OYT1_ch1777</name>
</gene>
<evidence type="ECO:0000259" key="4">
    <source>
        <dbReference type="PROSITE" id="PS50113"/>
    </source>
</evidence>
<reference evidence="6 7" key="1">
    <citation type="submission" date="2018-06" db="EMBL/GenBank/DDBJ databases">
        <title>OYT1 Genome Sequencing.</title>
        <authorList>
            <person name="Kato S."/>
            <person name="Itoh T."/>
            <person name="Ohkuma M."/>
        </authorList>
    </citation>
    <scope>NUCLEOTIDE SEQUENCE [LARGE SCALE GENOMIC DNA]</scope>
    <source>
        <strain evidence="6 7">OYT1</strain>
    </source>
</reference>
<dbReference type="SMART" id="SM00267">
    <property type="entry name" value="GGDEF"/>
    <property type="match status" value="1"/>
</dbReference>
<dbReference type="AlphaFoldDB" id="A0A2Z6GCY9"/>
<evidence type="ECO:0000256" key="2">
    <source>
        <dbReference type="SAM" id="Phobius"/>
    </source>
</evidence>
<evidence type="ECO:0000259" key="3">
    <source>
        <dbReference type="PROSITE" id="PS50112"/>
    </source>
</evidence>
<dbReference type="Gene3D" id="3.30.450.20">
    <property type="entry name" value="PAS domain"/>
    <property type="match status" value="1"/>
</dbReference>
<proteinExistence type="predicted"/>
<dbReference type="InterPro" id="IPR000014">
    <property type="entry name" value="PAS"/>
</dbReference>
<dbReference type="Pfam" id="PF11845">
    <property type="entry name" value="Tll0287-like"/>
    <property type="match status" value="1"/>
</dbReference>
<evidence type="ECO:0000313" key="6">
    <source>
        <dbReference type="EMBL" id="BBE51310.1"/>
    </source>
</evidence>
<dbReference type="PROSITE" id="PS50887">
    <property type="entry name" value="GGDEF"/>
    <property type="match status" value="1"/>
</dbReference>
<keyword evidence="2" id="KW-0472">Membrane</keyword>
<dbReference type="FunFam" id="3.30.70.270:FF:000001">
    <property type="entry name" value="Diguanylate cyclase domain protein"/>
    <property type="match status" value="1"/>
</dbReference>
<dbReference type="InterPro" id="IPR000700">
    <property type="entry name" value="PAS-assoc_C"/>
</dbReference>
<keyword evidence="2" id="KW-0812">Transmembrane</keyword>
<dbReference type="CDD" id="cd01949">
    <property type="entry name" value="GGDEF"/>
    <property type="match status" value="1"/>
</dbReference>
<dbReference type="SMART" id="SM00086">
    <property type="entry name" value="PAC"/>
    <property type="match status" value="1"/>
</dbReference>
<keyword evidence="2" id="KW-1133">Transmembrane helix</keyword>
<dbReference type="PANTHER" id="PTHR46663">
    <property type="entry name" value="DIGUANYLATE CYCLASE DGCT-RELATED"/>
    <property type="match status" value="1"/>
</dbReference>
<dbReference type="NCBIfam" id="TIGR00254">
    <property type="entry name" value="GGDEF"/>
    <property type="match status" value="1"/>
</dbReference>
<feature type="domain" description="PAC" evidence="4">
    <location>
        <begin position="359"/>
        <end position="411"/>
    </location>
</feature>
<dbReference type="SUPFAM" id="SSF55785">
    <property type="entry name" value="PYP-like sensor domain (PAS domain)"/>
    <property type="match status" value="1"/>
</dbReference>
<dbReference type="PROSITE" id="PS50112">
    <property type="entry name" value="PAS"/>
    <property type="match status" value="1"/>
</dbReference>
<dbReference type="InterPro" id="IPR000160">
    <property type="entry name" value="GGDEF_dom"/>
</dbReference>
<dbReference type="STRING" id="1188319.OYT1_00769"/>
<protein>
    <submittedName>
        <fullName evidence="6">Putative signaling protein</fullName>
    </submittedName>
</protein>
<evidence type="ECO:0000256" key="1">
    <source>
        <dbReference type="SAM" id="Coils"/>
    </source>
</evidence>
<evidence type="ECO:0000313" key="7">
    <source>
        <dbReference type="Proteomes" id="UP000033070"/>
    </source>
</evidence>
<dbReference type="PANTHER" id="PTHR46663:SF3">
    <property type="entry name" value="SLL0267 PROTEIN"/>
    <property type="match status" value="1"/>
</dbReference>
<dbReference type="GO" id="GO:0003824">
    <property type="term" value="F:catalytic activity"/>
    <property type="evidence" value="ECO:0007669"/>
    <property type="project" value="UniProtKB-ARBA"/>
</dbReference>
<accession>A0A2Z6GCY9</accession>
<feature type="domain" description="PAS" evidence="3">
    <location>
        <begin position="301"/>
        <end position="344"/>
    </location>
</feature>
<name>A0A2Z6GCY9_9PROT</name>
<evidence type="ECO:0000259" key="5">
    <source>
        <dbReference type="PROSITE" id="PS50887"/>
    </source>
</evidence>
<keyword evidence="7" id="KW-1185">Reference proteome</keyword>
<dbReference type="Pfam" id="PF00990">
    <property type="entry name" value="GGDEF"/>
    <property type="match status" value="1"/>
</dbReference>
<dbReference type="InterPro" id="IPR021796">
    <property type="entry name" value="Tll0287-like_dom"/>
</dbReference>
<dbReference type="NCBIfam" id="TIGR00229">
    <property type="entry name" value="sensory_box"/>
    <property type="match status" value="1"/>
</dbReference>
<dbReference type="InterPro" id="IPR029787">
    <property type="entry name" value="Nucleotide_cyclase"/>
</dbReference>
<dbReference type="SUPFAM" id="SSF55073">
    <property type="entry name" value="Nucleotide cyclase"/>
    <property type="match status" value="1"/>
</dbReference>
<dbReference type="EMBL" id="AP018738">
    <property type="protein sequence ID" value="BBE51310.1"/>
    <property type="molecule type" value="Genomic_DNA"/>
</dbReference>
<organism evidence="6 7">
    <name type="scientific">Ferriphaselus amnicola</name>
    <dbReference type="NCBI Taxonomy" id="1188319"/>
    <lineage>
        <taxon>Bacteria</taxon>
        <taxon>Pseudomonadati</taxon>
        <taxon>Pseudomonadota</taxon>
        <taxon>Betaproteobacteria</taxon>
        <taxon>Nitrosomonadales</taxon>
        <taxon>Gallionellaceae</taxon>
        <taxon>Ferriphaselus</taxon>
    </lineage>
</organism>
<dbReference type="PROSITE" id="PS50113">
    <property type="entry name" value="PAC"/>
    <property type="match status" value="1"/>
</dbReference>
<dbReference type="InterPro" id="IPR035965">
    <property type="entry name" value="PAS-like_dom_sf"/>
</dbReference>
<feature type="coiled-coil region" evidence="1">
    <location>
        <begin position="247"/>
        <end position="274"/>
    </location>
</feature>
<feature type="domain" description="GGDEF" evidence="5">
    <location>
        <begin position="443"/>
        <end position="576"/>
    </location>
</feature>
<dbReference type="Pfam" id="PF13426">
    <property type="entry name" value="PAS_9"/>
    <property type="match status" value="1"/>
</dbReference>
<dbReference type="KEGG" id="fam:OYT1_ch1777"/>
<dbReference type="SMART" id="SM00091">
    <property type="entry name" value="PAS"/>
    <property type="match status" value="1"/>
</dbReference>
<dbReference type="InterPro" id="IPR001610">
    <property type="entry name" value="PAC"/>
</dbReference>